<keyword evidence="1" id="KW-0378">Hydrolase</keyword>
<dbReference type="Gene3D" id="3.30.1240.10">
    <property type="match status" value="1"/>
</dbReference>
<accession>A0ABW1WGY1</accession>
<evidence type="ECO:0000313" key="1">
    <source>
        <dbReference type="EMBL" id="MFC6386921.1"/>
    </source>
</evidence>
<protein>
    <submittedName>
        <fullName evidence="1">Cof-type HAD-IIB family hydrolase</fullName>
        <ecNumber evidence="1">3.1.3.-</ecNumber>
    </submittedName>
</protein>
<dbReference type="NCBIfam" id="TIGR01484">
    <property type="entry name" value="HAD-SF-IIB"/>
    <property type="match status" value="1"/>
</dbReference>
<comment type="caution">
    <text evidence="1">The sequence shown here is derived from an EMBL/GenBank/DDBJ whole genome shotgun (WGS) entry which is preliminary data.</text>
</comment>
<dbReference type="InterPro" id="IPR023214">
    <property type="entry name" value="HAD_sf"/>
</dbReference>
<sequence>MKLVAIDVDGTLLNSNGEISSENITAMKKVVANHHIVSIATGRTCFDVRHLLKGRISIPIISTNGAAIYDESDRLLSAAPIDFDTVREIIECLLEAHMYIEIATTNQILATRNGRNLFDLELKRLKEDVPSCDERKLWKMSQSQFSQFGWAPVDDFHKVLTADLPVYKISTFSFNKEKLKQFRVHFADHPKVDYTASSSNMIEFIHKNTNKGTGVLQLAEKYQIKPEDIVTIGDSYNDFSMFHRAGTKIAMGNAVSELKEISSLITETNDNNGVAYALNYQLNLVE</sequence>
<dbReference type="PROSITE" id="PS01228">
    <property type="entry name" value="COF_1"/>
    <property type="match status" value="1"/>
</dbReference>
<dbReference type="PANTHER" id="PTHR10000:SF55">
    <property type="entry name" value="5-AMINO-6-(5-PHOSPHO-D-RIBITYLAMINO)URACIL PHOSPHATASE YCSE"/>
    <property type="match status" value="1"/>
</dbReference>
<dbReference type="GO" id="GO:0016787">
    <property type="term" value="F:hydrolase activity"/>
    <property type="evidence" value="ECO:0007669"/>
    <property type="project" value="UniProtKB-KW"/>
</dbReference>
<dbReference type="InterPro" id="IPR000150">
    <property type="entry name" value="Cof"/>
</dbReference>
<dbReference type="InterPro" id="IPR036412">
    <property type="entry name" value="HAD-like_sf"/>
</dbReference>
<dbReference type="NCBIfam" id="TIGR00099">
    <property type="entry name" value="Cof-subfamily"/>
    <property type="match status" value="1"/>
</dbReference>
<gene>
    <name evidence="1" type="ORF">ACFP7A_09930</name>
</gene>
<dbReference type="SFLD" id="SFLDS00003">
    <property type="entry name" value="Haloacid_Dehalogenase"/>
    <property type="match status" value="1"/>
</dbReference>
<dbReference type="SUPFAM" id="SSF56784">
    <property type="entry name" value="HAD-like"/>
    <property type="match status" value="1"/>
</dbReference>
<dbReference type="PANTHER" id="PTHR10000">
    <property type="entry name" value="PHOSPHOSERINE PHOSPHATASE"/>
    <property type="match status" value="1"/>
</dbReference>
<dbReference type="Proteomes" id="UP001596267">
    <property type="component" value="Unassembled WGS sequence"/>
</dbReference>
<dbReference type="CDD" id="cd07516">
    <property type="entry name" value="HAD_Pase"/>
    <property type="match status" value="1"/>
</dbReference>
<dbReference type="EMBL" id="JBHSTQ010000009">
    <property type="protein sequence ID" value="MFC6386921.1"/>
    <property type="molecule type" value="Genomic_DNA"/>
</dbReference>
<dbReference type="EC" id="3.1.3.-" evidence="1"/>
<keyword evidence="2" id="KW-1185">Reference proteome</keyword>
<dbReference type="Pfam" id="PF08282">
    <property type="entry name" value="Hydrolase_3"/>
    <property type="match status" value="1"/>
</dbReference>
<evidence type="ECO:0000313" key="2">
    <source>
        <dbReference type="Proteomes" id="UP001596267"/>
    </source>
</evidence>
<proteinExistence type="predicted"/>
<name>A0ABW1WGY1_9BACL</name>
<dbReference type="SFLD" id="SFLDG01140">
    <property type="entry name" value="C2.B:_Phosphomannomutase_and_P"/>
    <property type="match status" value="1"/>
</dbReference>
<dbReference type="Gene3D" id="3.40.50.1000">
    <property type="entry name" value="HAD superfamily/HAD-like"/>
    <property type="match status" value="1"/>
</dbReference>
<reference evidence="2" key="1">
    <citation type="journal article" date="2019" name="Int. J. Syst. Evol. Microbiol.">
        <title>The Global Catalogue of Microorganisms (GCM) 10K type strain sequencing project: providing services to taxonomists for standard genome sequencing and annotation.</title>
        <authorList>
            <consortium name="The Broad Institute Genomics Platform"/>
            <consortium name="The Broad Institute Genome Sequencing Center for Infectious Disease"/>
            <person name="Wu L."/>
            <person name="Ma J."/>
        </authorList>
    </citation>
    <scope>NUCLEOTIDE SEQUENCE [LARGE SCALE GENOMIC DNA]</scope>
    <source>
        <strain evidence="2">CCUG 42001</strain>
    </source>
</reference>
<dbReference type="SFLD" id="SFLDG01144">
    <property type="entry name" value="C2.B.4:_PGP_Like"/>
    <property type="match status" value="1"/>
</dbReference>
<dbReference type="RefSeq" id="WP_253054890.1">
    <property type="nucleotide sequence ID" value="NZ_JAMXWN010000009.1"/>
</dbReference>
<organism evidence="1 2">
    <name type="scientific">Sporolactobacillus kofuensis</name>
    <dbReference type="NCBI Taxonomy" id="269672"/>
    <lineage>
        <taxon>Bacteria</taxon>
        <taxon>Bacillati</taxon>
        <taxon>Bacillota</taxon>
        <taxon>Bacilli</taxon>
        <taxon>Bacillales</taxon>
        <taxon>Sporolactobacillaceae</taxon>
        <taxon>Sporolactobacillus</taxon>
    </lineage>
</organism>
<dbReference type="InterPro" id="IPR006379">
    <property type="entry name" value="HAD-SF_hydro_IIB"/>
</dbReference>